<keyword evidence="2" id="KW-1185">Reference proteome</keyword>
<name>A0A2G4YSY6_9PROT</name>
<dbReference type="EMBL" id="PDEM01000015">
    <property type="protein sequence ID" value="PHZ85448.1"/>
    <property type="molecule type" value="Genomic_DNA"/>
</dbReference>
<gene>
    <name evidence="1" type="ORF">CRD36_06750</name>
</gene>
<evidence type="ECO:0000313" key="2">
    <source>
        <dbReference type="Proteomes" id="UP000229730"/>
    </source>
</evidence>
<dbReference type="InParanoid" id="A0A2G4YSY6"/>
<sequence>MTLDPTILTCNEKLLRRAARRDVRFDNQLVVWAKIKHLWEMYDFSIGQWPAYLEASYFYGCMLMREGVQDVRIGLFPHADKIPQSPPFDQSPAFLMGIGIFRPSYTRTKGF</sequence>
<dbReference type="Proteomes" id="UP000229730">
    <property type="component" value="Unassembled WGS sequence"/>
</dbReference>
<organism evidence="1 2">
    <name type="scientific">Paremcibacter congregatus</name>
    <dbReference type="NCBI Taxonomy" id="2043170"/>
    <lineage>
        <taxon>Bacteria</taxon>
        <taxon>Pseudomonadati</taxon>
        <taxon>Pseudomonadota</taxon>
        <taxon>Alphaproteobacteria</taxon>
        <taxon>Emcibacterales</taxon>
        <taxon>Emcibacteraceae</taxon>
        <taxon>Paremcibacter</taxon>
    </lineage>
</organism>
<accession>A0A2G4YSY6</accession>
<evidence type="ECO:0000313" key="1">
    <source>
        <dbReference type="EMBL" id="PHZ85448.1"/>
    </source>
</evidence>
<dbReference type="RefSeq" id="WP_099472000.1">
    <property type="nucleotide sequence ID" value="NZ_CP041025.1"/>
</dbReference>
<comment type="caution">
    <text evidence="1">The sequence shown here is derived from an EMBL/GenBank/DDBJ whole genome shotgun (WGS) entry which is preliminary data.</text>
</comment>
<dbReference type="AlphaFoldDB" id="A0A2G4YSY6"/>
<protein>
    <submittedName>
        <fullName evidence="1">Uncharacterized protein</fullName>
    </submittedName>
</protein>
<reference evidence="1 2" key="1">
    <citation type="submission" date="2017-10" db="EMBL/GenBank/DDBJ databases">
        <title>Frigbacter circumglobatus gen. nov. sp. nov., isolated from sediment cultured in situ.</title>
        <authorList>
            <person name="Zhao Z."/>
        </authorList>
    </citation>
    <scope>NUCLEOTIDE SEQUENCE [LARGE SCALE GENOMIC DNA]</scope>
    <source>
        <strain evidence="1 2">ZYL</strain>
    </source>
</reference>
<proteinExistence type="predicted"/>